<evidence type="ECO:0000313" key="6">
    <source>
        <dbReference type="Proteomes" id="UP000005239"/>
    </source>
</evidence>
<dbReference type="Proteomes" id="UP000005239">
    <property type="component" value="Unassembled WGS sequence"/>
</dbReference>
<keyword evidence="4" id="KW-0472">Membrane</keyword>
<proteinExistence type="predicted"/>
<name>A0A454Y548_PRIPA</name>
<evidence type="ECO:0000313" key="5">
    <source>
        <dbReference type="EnsemblMetazoa" id="PPA41109.1"/>
    </source>
</evidence>
<dbReference type="PROSITE" id="PS50262">
    <property type="entry name" value="G_PROTEIN_RECEP_F1_2"/>
    <property type="match status" value="1"/>
</dbReference>
<evidence type="ECO:0000256" key="2">
    <source>
        <dbReference type="ARBA" id="ARBA00022692"/>
    </source>
</evidence>
<dbReference type="Pfam" id="PF10326">
    <property type="entry name" value="7TM_GPCR_Str"/>
    <property type="match status" value="1"/>
</dbReference>
<protein>
    <submittedName>
        <fullName evidence="5">Str-129 protein</fullName>
    </submittedName>
</protein>
<sequence>MFGSIVSEDFYHAYSYTTTAISTVSNALLIYILLATHVVHVGPYRYLLLTFSIVDVIISFVHLALIPAIHMTKFGYIYWGYRFLRESTAVGVWAGLTWVLLFYQTFVLLAFHYVYRYVMLCSPEWLSWFRRRPWRNWLIVTFVADVIFVGGIFLACLFGFVPTDVSRKAFAPVLRKVYNIDLFASNAPGFLGIVYWTINEKGQKQWIPFSLFIIGCVCFLFFTTALIMLACIMQIFKELRASRFANLAPATKRMQKQLFRTLLWQTVIPCITSYTPLAMVFLVPLTGIPLGGFGTVFIMSTALFPMLDPYIVIFLISGYRKALIGLLANVIKPTLGQASHQVARPFTDTNSQITTMNRASYA</sequence>
<keyword evidence="6" id="KW-1185">Reference proteome</keyword>
<keyword evidence="3" id="KW-1133">Transmembrane helix</keyword>
<dbReference type="InterPro" id="IPR019428">
    <property type="entry name" value="7TM_GPCR_serpentine_rcpt_Str"/>
</dbReference>
<dbReference type="EnsemblMetazoa" id="PPA41109.1">
    <property type="protein sequence ID" value="PPA41109.1"/>
    <property type="gene ID" value="WBGene00279478"/>
</dbReference>
<evidence type="ECO:0000256" key="1">
    <source>
        <dbReference type="ARBA" id="ARBA00004370"/>
    </source>
</evidence>
<dbReference type="AlphaFoldDB" id="A0A454Y548"/>
<organism evidence="5 6">
    <name type="scientific">Pristionchus pacificus</name>
    <name type="common">Parasitic nematode worm</name>
    <dbReference type="NCBI Taxonomy" id="54126"/>
    <lineage>
        <taxon>Eukaryota</taxon>
        <taxon>Metazoa</taxon>
        <taxon>Ecdysozoa</taxon>
        <taxon>Nematoda</taxon>
        <taxon>Chromadorea</taxon>
        <taxon>Rhabditida</taxon>
        <taxon>Rhabditina</taxon>
        <taxon>Diplogasteromorpha</taxon>
        <taxon>Diplogasteroidea</taxon>
        <taxon>Neodiplogasteridae</taxon>
        <taxon>Pristionchus</taxon>
    </lineage>
</organism>
<dbReference type="PANTHER" id="PTHR22943:SF248">
    <property type="entry name" value="SEVEN TM RECEPTOR"/>
    <property type="match status" value="1"/>
</dbReference>
<comment type="subcellular location">
    <subcellularLocation>
        <location evidence="1">Membrane</location>
    </subcellularLocation>
</comment>
<dbReference type="OMA" id="DHIGFTI"/>
<dbReference type="InterPro" id="IPR017452">
    <property type="entry name" value="GPCR_Rhodpsn_7TM"/>
</dbReference>
<reference evidence="5" key="2">
    <citation type="submission" date="2022-06" db="UniProtKB">
        <authorList>
            <consortium name="EnsemblMetazoa"/>
        </authorList>
    </citation>
    <scope>IDENTIFICATION</scope>
    <source>
        <strain evidence="5">PS312</strain>
    </source>
</reference>
<evidence type="ECO:0000256" key="4">
    <source>
        <dbReference type="ARBA" id="ARBA00023136"/>
    </source>
</evidence>
<gene>
    <name evidence="5" type="primary">WBGene00279478</name>
</gene>
<dbReference type="SUPFAM" id="SSF81321">
    <property type="entry name" value="Family A G protein-coupled receptor-like"/>
    <property type="match status" value="1"/>
</dbReference>
<accession>A0A8R1UXI5</accession>
<dbReference type="PANTHER" id="PTHR22943">
    <property type="entry name" value="7-TRANSMEMBRANE DOMAIN RECEPTOR C.ELEGANS"/>
    <property type="match status" value="1"/>
</dbReference>
<dbReference type="GO" id="GO:0016020">
    <property type="term" value="C:membrane"/>
    <property type="evidence" value="ECO:0007669"/>
    <property type="project" value="UniProtKB-SubCell"/>
</dbReference>
<reference evidence="6" key="1">
    <citation type="journal article" date="2008" name="Nat. Genet.">
        <title>The Pristionchus pacificus genome provides a unique perspective on nematode lifestyle and parasitism.</title>
        <authorList>
            <person name="Dieterich C."/>
            <person name="Clifton S.W."/>
            <person name="Schuster L.N."/>
            <person name="Chinwalla A."/>
            <person name="Delehaunty K."/>
            <person name="Dinkelacker I."/>
            <person name="Fulton L."/>
            <person name="Fulton R."/>
            <person name="Godfrey J."/>
            <person name="Minx P."/>
            <person name="Mitreva M."/>
            <person name="Roeseler W."/>
            <person name="Tian H."/>
            <person name="Witte H."/>
            <person name="Yang S.P."/>
            <person name="Wilson R.K."/>
            <person name="Sommer R.J."/>
        </authorList>
    </citation>
    <scope>NUCLEOTIDE SEQUENCE [LARGE SCALE GENOMIC DNA]</scope>
    <source>
        <strain evidence="6">PS312</strain>
    </source>
</reference>
<dbReference type="OrthoDB" id="5812563at2759"/>
<keyword evidence="2" id="KW-0812">Transmembrane</keyword>
<evidence type="ECO:0000256" key="3">
    <source>
        <dbReference type="ARBA" id="ARBA00022989"/>
    </source>
</evidence>
<accession>A0A454Y548</accession>
<dbReference type="Gene3D" id="1.20.1070.10">
    <property type="entry name" value="Rhodopsin 7-helix transmembrane proteins"/>
    <property type="match status" value="1"/>
</dbReference>